<accession>A0AAE1DB63</accession>
<name>A0AAE1DB63_9GAST</name>
<evidence type="ECO:0000313" key="2">
    <source>
        <dbReference type="Proteomes" id="UP001283361"/>
    </source>
</evidence>
<reference evidence="1" key="1">
    <citation type="journal article" date="2023" name="G3 (Bethesda)">
        <title>A reference genome for the long-term kleptoplast-retaining sea slug Elysia crispata morphotype clarki.</title>
        <authorList>
            <person name="Eastman K.E."/>
            <person name="Pendleton A.L."/>
            <person name="Shaikh M.A."/>
            <person name="Suttiyut T."/>
            <person name="Ogas R."/>
            <person name="Tomko P."/>
            <person name="Gavelis G."/>
            <person name="Widhalm J.R."/>
            <person name="Wisecaver J.H."/>
        </authorList>
    </citation>
    <scope>NUCLEOTIDE SEQUENCE</scope>
    <source>
        <strain evidence="1">ECLA1</strain>
    </source>
</reference>
<evidence type="ECO:0000313" key="1">
    <source>
        <dbReference type="EMBL" id="KAK3764071.1"/>
    </source>
</evidence>
<keyword evidence="2" id="KW-1185">Reference proteome</keyword>
<dbReference type="AlphaFoldDB" id="A0AAE1DB63"/>
<comment type="caution">
    <text evidence="1">The sequence shown here is derived from an EMBL/GenBank/DDBJ whole genome shotgun (WGS) entry which is preliminary data.</text>
</comment>
<gene>
    <name evidence="1" type="ORF">RRG08_046539</name>
</gene>
<protein>
    <submittedName>
        <fullName evidence="1">Uncharacterized protein</fullName>
    </submittedName>
</protein>
<organism evidence="1 2">
    <name type="scientific">Elysia crispata</name>
    <name type="common">lettuce slug</name>
    <dbReference type="NCBI Taxonomy" id="231223"/>
    <lineage>
        <taxon>Eukaryota</taxon>
        <taxon>Metazoa</taxon>
        <taxon>Spiralia</taxon>
        <taxon>Lophotrochozoa</taxon>
        <taxon>Mollusca</taxon>
        <taxon>Gastropoda</taxon>
        <taxon>Heterobranchia</taxon>
        <taxon>Euthyneura</taxon>
        <taxon>Panpulmonata</taxon>
        <taxon>Sacoglossa</taxon>
        <taxon>Placobranchoidea</taxon>
        <taxon>Plakobranchidae</taxon>
        <taxon>Elysia</taxon>
    </lineage>
</organism>
<sequence length="83" mass="9486">MGTHNVDTGQKSFPRDIFSRWVVILNSTIRQQPQYNLYPDLTPSDHSTAAWHLEDDSSPSDIEDRLQLQHSTSPNLHPDCILT</sequence>
<proteinExistence type="predicted"/>
<dbReference type="Proteomes" id="UP001283361">
    <property type="component" value="Unassembled WGS sequence"/>
</dbReference>
<dbReference type="EMBL" id="JAWDGP010004473">
    <property type="protein sequence ID" value="KAK3764071.1"/>
    <property type="molecule type" value="Genomic_DNA"/>
</dbReference>